<evidence type="ECO:0000256" key="4">
    <source>
        <dbReference type="ARBA" id="ARBA00022989"/>
    </source>
</evidence>
<name>A0A1F5UWW7_FRAXR</name>
<feature type="transmembrane region" description="Helical" evidence="6">
    <location>
        <begin position="302"/>
        <end position="324"/>
    </location>
</feature>
<protein>
    <recommendedName>
        <fullName evidence="9">Branched-chain amino acid ABC transporter permease</fullName>
    </recommendedName>
</protein>
<proteinExistence type="predicted"/>
<feature type="transmembrane region" description="Helical" evidence="6">
    <location>
        <begin position="218"/>
        <end position="238"/>
    </location>
</feature>
<sequence length="353" mass="37966">MTQRRRSPASYIIFGSIVGVLALLPLLKLLPTSWYAPLIFANFFAIFAMSWDLLGGYAGQMNLGHALFIGVAAYTSGLVSVHLGWPPWFTIPLGACAAVIVGALIGIPAIRLRGPYLALVTLLALIAAYKLVLIYSDVTEGISGMSFSPRSFFPPLGYDVPLAQVKVITYYYSLGLMTLIGLALLWVARSRWGAIFEAIRENEAAVEAAGLNPAKFKVVAFMVSASAAGLAGAAYVHLPILPVLQPGGLDGVLSLDLSLSIIVASVVGGLGTIIGPLIGAYVMKLSEQYLSELPLHVDAFRFLEGQGWITLLFLVLLIVLVLFAPKGLLPAFLDRLLRRQAVDVEIREEGRKR</sequence>
<comment type="caution">
    <text evidence="7">The sequence shown here is derived from an EMBL/GenBank/DDBJ whole genome shotgun (WGS) entry which is preliminary data.</text>
</comment>
<feature type="transmembrane region" description="Helical" evidence="6">
    <location>
        <begin position="91"/>
        <end position="110"/>
    </location>
</feature>
<evidence type="ECO:0000256" key="1">
    <source>
        <dbReference type="ARBA" id="ARBA00004651"/>
    </source>
</evidence>
<dbReference type="EMBL" id="MFGX01000051">
    <property type="protein sequence ID" value="OGF55663.1"/>
    <property type="molecule type" value="Genomic_DNA"/>
</dbReference>
<feature type="transmembrane region" description="Helical" evidence="6">
    <location>
        <begin position="170"/>
        <end position="188"/>
    </location>
</feature>
<reference evidence="7 8" key="1">
    <citation type="journal article" date="2016" name="Nat. Commun.">
        <title>Thousands of microbial genomes shed light on interconnected biogeochemical processes in an aquifer system.</title>
        <authorList>
            <person name="Anantharaman K."/>
            <person name="Brown C.T."/>
            <person name="Hug L.A."/>
            <person name="Sharon I."/>
            <person name="Castelle C.J."/>
            <person name="Probst A.J."/>
            <person name="Thomas B.C."/>
            <person name="Singh A."/>
            <person name="Wilkins M.J."/>
            <person name="Karaoz U."/>
            <person name="Brodie E.L."/>
            <person name="Williams K.H."/>
            <person name="Hubbard S.S."/>
            <person name="Banfield J.F."/>
        </authorList>
    </citation>
    <scope>NUCLEOTIDE SEQUENCE [LARGE SCALE GENOMIC DNA]</scope>
    <source>
        <strain evidence="8">RBG_16_55_9</strain>
    </source>
</reference>
<feature type="transmembrane region" description="Helical" evidence="6">
    <location>
        <begin position="9"/>
        <end position="27"/>
    </location>
</feature>
<evidence type="ECO:0000256" key="6">
    <source>
        <dbReference type="SAM" id="Phobius"/>
    </source>
</evidence>
<dbReference type="InterPro" id="IPR043428">
    <property type="entry name" value="LivM-like"/>
</dbReference>
<feature type="transmembrane region" description="Helical" evidence="6">
    <location>
        <begin position="33"/>
        <end position="54"/>
    </location>
</feature>
<evidence type="ECO:0000313" key="7">
    <source>
        <dbReference type="EMBL" id="OGF55663.1"/>
    </source>
</evidence>
<keyword evidence="2" id="KW-1003">Cell membrane</keyword>
<dbReference type="GO" id="GO:0005886">
    <property type="term" value="C:plasma membrane"/>
    <property type="evidence" value="ECO:0007669"/>
    <property type="project" value="UniProtKB-SubCell"/>
</dbReference>
<dbReference type="STRING" id="1817864.A2Z21_01535"/>
<feature type="transmembrane region" description="Helical" evidence="6">
    <location>
        <begin position="258"/>
        <end position="282"/>
    </location>
</feature>
<evidence type="ECO:0008006" key="9">
    <source>
        <dbReference type="Google" id="ProtNLM"/>
    </source>
</evidence>
<evidence type="ECO:0000256" key="2">
    <source>
        <dbReference type="ARBA" id="ARBA00022475"/>
    </source>
</evidence>
<feature type="transmembrane region" description="Helical" evidence="6">
    <location>
        <begin position="117"/>
        <end position="136"/>
    </location>
</feature>
<evidence type="ECO:0000313" key="8">
    <source>
        <dbReference type="Proteomes" id="UP000179157"/>
    </source>
</evidence>
<keyword evidence="4 6" id="KW-1133">Transmembrane helix</keyword>
<dbReference type="Pfam" id="PF02653">
    <property type="entry name" value="BPD_transp_2"/>
    <property type="match status" value="1"/>
</dbReference>
<keyword evidence="3 6" id="KW-0812">Transmembrane</keyword>
<keyword evidence="5 6" id="KW-0472">Membrane</keyword>
<dbReference type="PANTHER" id="PTHR30482:SF20">
    <property type="entry name" value="HIGH-AFFINITY BRANCHED-CHAIN AMINO ACID TRANSPORT SYSTEM PERMEASE PROTEIN LIVM"/>
    <property type="match status" value="1"/>
</dbReference>
<dbReference type="InterPro" id="IPR001851">
    <property type="entry name" value="ABC_transp_permease"/>
</dbReference>
<dbReference type="AlphaFoldDB" id="A0A1F5UWW7"/>
<feature type="transmembrane region" description="Helical" evidence="6">
    <location>
        <begin position="66"/>
        <end position="85"/>
    </location>
</feature>
<dbReference type="Proteomes" id="UP000179157">
    <property type="component" value="Unassembled WGS sequence"/>
</dbReference>
<evidence type="ECO:0000256" key="5">
    <source>
        <dbReference type="ARBA" id="ARBA00023136"/>
    </source>
</evidence>
<dbReference type="GO" id="GO:0015658">
    <property type="term" value="F:branched-chain amino acid transmembrane transporter activity"/>
    <property type="evidence" value="ECO:0007669"/>
    <property type="project" value="InterPro"/>
</dbReference>
<dbReference type="CDD" id="cd06581">
    <property type="entry name" value="TM_PBP1_LivM_like"/>
    <property type="match status" value="1"/>
</dbReference>
<comment type="subcellular location">
    <subcellularLocation>
        <location evidence="1">Cell membrane</location>
        <topology evidence="1">Multi-pass membrane protein</topology>
    </subcellularLocation>
</comment>
<dbReference type="PANTHER" id="PTHR30482">
    <property type="entry name" value="HIGH-AFFINITY BRANCHED-CHAIN AMINO ACID TRANSPORT SYSTEM PERMEASE"/>
    <property type="match status" value="1"/>
</dbReference>
<evidence type="ECO:0000256" key="3">
    <source>
        <dbReference type="ARBA" id="ARBA00022692"/>
    </source>
</evidence>
<gene>
    <name evidence="7" type="ORF">A2Z21_01535</name>
</gene>
<organism evidence="7 8">
    <name type="scientific">Fraserbacteria sp. (strain RBG_16_55_9)</name>
    <dbReference type="NCBI Taxonomy" id="1817864"/>
    <lineage>
        <taxon>Bacteria</taxon>
        <taxon>Candidatus Fraseribacteriota</taxon>
    </lineage>
</organism>
<accession>A0A1F5UWW7</accession>